<dbReference type="GO" id="GO:0046677">
    <property type="term" value="P:response to antibiotic"/>
    <property type="evidence" value="ECO:0007669"/>
    <property type="project" value="UniProtKB-KW"/>
</dbReference>
<evidence type="ECO:0000313" key="7">
    <source>
        <dbReference type="EMBL" id="MDQ0648534.1"/>
    </source>
</evidence>
<gene>
    <name evidence="7" type="ORF">QFZ53_002730</name>
</gene>
<dbReference type="SUPFAM" id="SSF52540">
    <property type="entry name" value="P-loop containing nucleoside triphosphate hydrolases"/>
    <property type="match status" value="1"/>
</dbReference>
<dbReference type="InterPro" id="IPR027417">
    <property type="entry name" value="P-loop_NTPase"/>
</dbReference>
<dbReference type="PANTHER" id="PTHR42711:SF1">
    <property type="entry name" value="ABC-TRANSPORT PROTEIN, ATP-BINDING COMPONENT"/>
    <property type="match status" value="1"/>
</dbReference>
<keyword evidence="2" id="KW-0813">Transport</keyword>
<dbReference type="RefSeq" id="WP_307297309.1">
    <property type="nucleotide sequence ID" value="NZ_JAUSXV010000001.1"/>
</dbReference>
<comment type="subcellular location">
    <subcellularLocation>
        <location evidence="1">Cell membrane</location>
        <topology evidence="1">Peripheral membrane protein</topology>
    </subcellularLocation>
</comment>
<dbReference type="Pfam" id="PF00005">
    <property type="entry name" value="ABC_tran"/>
    <property type="match status" value="1"/>
</dbReference>
<dbReference type="PROSITE" id="PS50893">
    <property type="entry name" value="ABC_TRANSPORTER_2"/>
    <property type="match status" value="1"/>
</dbReference>
<keyword evidence="8" id="KW-1185">Reference proteome</keyword>
<dbReference type="GO" id="GO:0016887">
    <property type="term" value="F:ATP hydrolysis activity"/>
    <property type="evidence" value="ECO:0007669"/>
    <property type="project" value="InterPro"/>
</dbReference>
<keyword evidence="5" id="KW-0046">Antibiotic resistance</keyword>
<proteinExistence type="predicted"/>
<protein>
    <submittedName>
        <fullName evidence="7">ABC-2 type transport system ATP-binding protein</fullName>
    </submittedName>
</protein>
<evidence type="ECO:0000256" key="4">
    <source>
        <dbReference type="ARBA" id="ARBA00022840"/>
    </source>
</evidence>
<dbReference type="AlphaFoldDB" id="A0AAW8F085"/>
<reference evidence="7 8" key="1">
    <citation type="submission" date="2023-07" db="EMBL/GenBank/DDBJ databases">
        <title>Comparative genomics of wheat-associated soil bacteria to identify genetic determinants of phenazine resistance.</title>
        <authorList>
            <person name="Mouncey N."/>
        </authorList>
    </citation>
    <scope>NUCLEOTIDE SEQUENCE [LARGE SCALE GENOMIC DNA]</scope>
    <source>
        <strain evidence="7 8">W4I9-1</strain>
    </source>
</reference>
<evidence type="ECO:0000256" key="2">
    <source>
        <dbReference type="ARBA" id="ARBA00022448"/>
    </source>
</evidence>
<dbReference type="EMBL" id="JAUSXV010000001">
    <property type="protein sequence ID" value="MDQ0648534.1"/>
    <property type="molecule type" value="Genomic_DNA"/>
</dbReference>
<dbReference type="InterPro" id="IPR050763">
    <property type="entry name" value="ABC_transporter_ATP-binding"/>
</dbReference>
<evidence type="ECO:0000313" key="8">
    <source>
        <dbReference type="Proteomes" id="UP001244427"/>
    </source>
</evidence>
<evidence type="ECO:0000256" key="1">
    <source>
        <dbReference type="ARBA" id="ARBA00004202"/>
    </source>
</evidence>
<name>A0AAW8F085_9MICO</name>
<keyword evidence="3" id="KW-0547">Nucleotide-binding</keyword>
<accession>A0AAW8F085</accession>
<comment type="caution">
    <text evidence="7">The sequence shown here is derived from an EMBL/GenBank/DDBJ whole genome shotgun (WGS) entry which is preliminary data.</text>
</comment>
<dbReference type="Proteomes" id="UP001244427">
    <property type="component" value="Unassembled WGS sequence"/>
</dbReference>
<sequence length="336" mass="36912">MSIIVAENLVKEFTRPVRVNGAFSGIRNLITTKKVVNRAVDGVSLSIEPGEIVGYLGPNGAGKSTTIKMLTGVLVPTSGTVSVNGIVPWKNRSANAHTIGTVFGQRTQLWVDLPLRDSFDVLAKLYGIARSTYERTLSEFVDLLDLGSFIDRPVRMLSLGQRMRGDLVAAMLHQPPVLYLDEPTVGLDVVAKGRIRDFIRERNRTSNTTVMLTTHDIGDVEQLCRRVVIIDDGRILFDGDIDALRQAYLPHRTLRIELSREAPAHWSIDGVEHVATRSDGSATVLDLRFDPSEIATSAAIARATATLPVADLTVQEPELEEVIASIYTTRKIHDHG</sequence>
<dbReference type="PANTHER" id="PTHR42711">
    <property type="entry name" value="ABC TRANSPORTER ATP-BINDING PROTEIN"/>
    <property type="match status" value="1"/>
</dbReference>
<dbReference type="InterPro" id="IPR003593">
    <property type="entry name" value="AAA+_ATPase"/>
</dbReference>
<dbReference type="GO" id="GO:0005524">
    <property type="term" value="F:ATP binding"/>
    <property type="evidence" value="ECO:0007669"/>
    <property type="project" value="UniProtKB-KW"/>
</dbReference>
<organism evidence="7 8">
    <name type="scientific">Microbacterium natoriense</name>
    <dbReference type="NCBI Taxonomy" id="284570"/>
    <lineage>
        <taxon>Bacteria</taxon>
        <taxon>Bacillati</taxon>
        <taxon>Actinomycetota</taxon>
        <taxon>Actinomycetes</taxon>
        <taxon>Micrococcales</taxon>
        <taxon>Microbacteriaceae</taxon>
        <taxon>Microbacterium</taxon>
    </lineage>
</organism>
<feature type="domain" description="ABC transporter" evidence="6">
    <location>
        <begin position="24"/>
        <end position="257"/>
    </location>
</feature>
<dbReference type="Gene3D" id="3.40.50.300">
    <property type="entry name" value="P-loop containing nucleotide triphosphate hydrolases"/>
    <property type="match status" value="1"/>
</dbReference>
<dbReference type="SMART" id="SM00382">
    <property type="entry name" value="AAA"/>
    <property type="match status" value="1"/>
</dbReference>
<evidence type="ECO:0000256" key="5">
    <source>
        <dbReference type="ARBA" id="ARBA00023251"/>
    </source>
</evidence>
<keyword evidence="4 7" id="KW-0067">ATP-binding</keyword>
<evidence type="ECO:0000259" key="6">
    <source>
        <dbReference type="PROSITE" id="PS50893"/>
    </source>
</evidence>
<dbReference type="GO" id="GO:0005886">
    <property type="term" value="C:plasma membrane"/>
    <property type="evidence" value="ECO:0007669"/>
    <property type="project" value="UniProtKB-SubCell"/>
</dbReference>
<dbReference type="InterPro" id="IPR003439">
    <property type="entry name" value="ABC_transporter-like_ATP-bd"/>
</dbReference>
<evidence type="ECO:0000256" key="3">
    <source>
        <dbReference type="ARBA" id="ARBA00022741"/>
    </source>
</evidence>